<protein>
    <submittedName>
        <fullName evidence="2">Uncharacterized protein</fullName>
    </submittedName>
</protein>
<keyword evidence="3" id="KW-1185">Reference proteome</keyword>
<evidence type="ECO:0000313" key="2">
    <source>
        <dbReference type="EMBL" id="KYO45140.1"/>
    </source>
</evidence>
<name>A0A151P835_ALLMI</name>
<feature type="region of interest" description="Disordered" evidence="1">
    <location>
        <begin position="1"/>
        <end position="28"/>
    </location>
</feature>
<organism evidence="2 3">
    <name type="scientific">Alligator mississippiensis</name>
    <name type="common">American alligator</name>
    <dbReference type="NCBI Taxonomy" id="8496"/>
    <lineage>
        <taxon>Eukaryota</taxon>
        <taxon>Metazoa</taxon>
        <taxon>Chordata</taxon>
        <taxon>Craniata</taxon>
        <taxon>Vertebrata</taxon>
        <taxon>Euteleostomi</taxon>
        <taxon>Archelosauria</taxon>
        <taxon>Archosauria</taxon>
        <taxon>Crocodylia</taxon>
        <taxon>Alligatoridae</taxon>
        <taxon>Alligatorinae</taxon>
        <taxon>Alligator</taxon>
    </lineage>
</organism>
<accession>A0A151P835</accession>
<reference evidence="2 3" key="1">
    <citation type="journal article" date="2012" name="Genome Biol.">
        <title>Sequencing three crocodilian genomes to illuminate the evolution of archosaurs and amniotes.</title>
        <authorList>
            <person name="St John J.A."/>
            <person name="Braun E.L."/>
            <person name="Isberg S.R."/>
            <person name="Miles L.G."/>
            <person name="Chong A.Y."/>
            <person name="Gongora J."/>
            <person name="Dalzell P."/>
            <person name="Moran C."/>
            <person name="Bed'hom B."/>
            <person name="Abzhanov A."/>
            <person name="Burgess S.C."/>
            <person name="Cooksey A.M."/>
            <person name="Castoe T.A."/>
            <person name="Crawford N.G."/>
            <person name="Densmore L.D."/>
            <person name="Drew J.C."/>
            <person name="Edwards S.V."/>
            <person name="Faircloth B.C."/>
            <person name="Fujita M.K."/>
            <person name="Greenwold M.J."/>
            <person name="Hoffmann F.G."/>
            <person name="Howard J.M."/>
            <person name="Iguchi T."/>
            <person name="Janes D.E."/>
            <person name="Khan S.Y."/>
            <person name="Kohno S."/>
            <person name="de Koning A.J."/>
            <person name="Lance S.L."/>
            <person name="McCarthy F.M."/>
            <person name="McCormack J.E."/>
            <person name="Merchant M.E."/>
            <person name="Peterson D.G."/>
            <person name="Pollock D.D."/>
            <person name="Pourmand N."/>
            <person name="Raney B.J."/>
            <person name="Roessler K.A."/>
            <person name="Sanford J.R."/>
            <person name="Sawyer R.H."/>
            <person name="Schmidt C.J."/>
            <person name="Triplett E.W."/>
            <person name="Tuberville T.D."/>
            <person name="Venegas-Anaya M."/>
            <person name="Howard J.T."/>
            <person name="Jarvis E.D."/>
            <person name="Guillette L.J.Jr."/>
            <person name="Glenn T.C."/>
            <person name="Green R.E."/>
            <person name="Ray D.A."/>
        </authorList>
    </citation>
    <scope>NUCLEOTIDE SEQUENCE [LARGE SCALE GENOMIC DNA]</scope>
    <source>
        <strain evidence="2">KSC_2009_1</strain>
    </source>
</reference>
<dbReference type="AlphaFoldDB" id="A0A151P835"/>
<dbReference type="Proteomes" id="UP000050525">
    <property type="component" value="Unassembled WGS sequence"/>
</dbReference>
<dbReference type="EMBL" id="AKHW03000635">
    <property type="protein sequence ID" value="KYO45140.1"/>
    <property type="molecule type" value="Genomic_DNA"/>
</dbReference>
<evidence type="ECO:0000256" key="1">
    <source>
        <dbReference type="SAM" id="MobiDB-lite"/>
    </source>
</evidence>
<evidence type="ECO:0000313" key="3">
    <source>
        <dbReference type="Proteomes" id="UP000050525"/>
    </source>
</evidence>
<gene>
    <name evidence="2" type="ORF">Y1Q_0007429</name>
</gene>
<sequence>MHNLREESSAVLCSTEEESGSATKLGPGLGVSLGQLEQELLRVTTGGEESTTQPTCVEARKWHSDSPLFVLHQSMAVIFNACNKLP</sequence>
<comment type="caution">
    <text evidence="2">The sequence shown here is derived from an EMBL/GenBank/DDBJ whole genome shotgun (WGS) entry which is preliminary data.</text>
</comment>
<proteinExistence type="predicted"/>